<keyword evidence="1" id="KW-0808">Transferase</keyword>
<dbReference type="GO" id="GO:0016747">
    <property type="term" value="F:acyltransferase activity, transferring groups other than amino-acyl groups"/>
    <property type="evidence" value="ECO:0007669"/>
    <property type="project" value="InterPro"/>
</dbReference>
<dbReference type="Proteomes" id="UP000256645">
    <property type="component" value="Unassembled WGS sequence"/>
</dbReference>
<dbReference type="AlphaFoldDB" id="A0A3D8S6F5"/>
<evidence type="ECO:0000259" key="4">
    <source>
        <dbReference type="PROSITE" id="PS51186"/>
    </source>
</evidence>
<name>A0A3D8S6F5_9HELO</name>
<dbReference type="PROSITE" id="PS51186">
    <property type="entry name" value="GNAT"/>
    <property type="match status" value="1"/>
</dbReference>
<dbReference type="InterPro" id="IPR016181">
    <property type="entry name" value="Acyl_CoA_acyltransferase"/>
</dbReference>
<dbReference type="EMBL" id="PDLM01000003">
    <property type="protein sequence ID" value="RDW81895.1"/>
    <property type="molecule type" value="Genomic_DNA"/>
</dbReference>
<evidence type="ECO:0000256" key="2">
    <source>
        <dbReference type="ARBA" id="ARBA00023315"/>
    </source>
</evidence>
<dbReference type="Gene3D" id="3.40.630.30">
    <property type="match status" value="1"/>
</dbReference>
<dbReference type="PANTHER" id="PTHR43792:SF8">
    <property type="entry name" value="[RIBOSOMAL PROTEIN US5]-ALANINE N-ACETYLTRANSFERASE"/>
    <property type="match status" value="1"/>
</dbReference>
<protein>
    <recommendedName>
        <fullName evidence="4">N-acetyltransferase domain-containing protein</fullName>
    </recommendedName>
</protein>
<dbReference type="InterPro" id="IPR000182">
    <property type="entry name" value="GNAT_dom"/>
</dbReference>
<accession>A0A3D8S6F5</accession>
<comment type="similarity">
    <text evidence="3">Belongs to the acetyltransferase family. RimJ subfamily.</text>
</comment>
<dbReference type="InterPro" id="IPR051531">
    <property type="entry name" value="N-acetyltransferase"/>
</dbReference>
<evidence type="ECO:0000256" key="3">
    <source>
        <dbReference type="ARBA" id="ARBA00038502"/>
    </source>
</evidence>
<comment type="caution">
    <text evidence="5">The sequence shown here is derived from an EMBL/GenBank/DDBJ whole genome shotgun (WGS) entry which is preliminary data.</text>
</comment>
<keyword evidence="6" id="KW-1185">Reference proteome</keyword>
<evidence type="ECO:0000313" key="5">
    <source>
        <dbReference type="EMBL" id="RDW81895.1"/>
    </source>
</evidence>
<dbReference type="OrthoDB" id="630895at2759"/>
<sequence>MSKVQHTPSGTPYLEVPSKSTSPIYLTAFYPGDVQRNYEAMNIPSVNHELISVPLPYTLADAQFWVDLQVKGGSAHPLQVLRAGDPENGPLIGTASLTPHEKSTSLLHDGLPSVENECELGYWLHPDFRGMGLMHSAVAVALEWGRSECAVKSVFVRVCEENVGSRRIVESFEGFVRDEALDNTVDWPKAKGGAGKRKVLAWRWTF</sequence>
<dbReference type="STRING" id="1849047.A0A3D8S6F5"/>
<evidence type="ECO:0000256" key="1">
    <source>
        <dbReference type="ARBA" id="ARBA00022679"/>
    </source>
</evidence>
<feature type="domain" description="N-acetyltransferase" evidence="4">
    <location>
        <begin position="41"/>
        <end position="194"/>
    </location>
</feature>
<dbReference type="SUPFAM" id="SSF55729">
    <property type="entry name" value="Acyl-CoA N-acyltransferases (Nat)"/>
    <property type="match status" value="1"/>
</dbReference>
<keyword evidence="2" id="KW-0012">Acyltransferase</keyword>
<organism evidence="5 6">
    <name type="scientific">Coleophoma cylindrospora</name>
    <dbReference type="NCBI Taxonomy" id="1849047"/>
    <lineage>
        <taxon>Eukaryota</taxon>
        <taxon>Fungi</taxon>
        <taxon>Dikarya</taxon>
        <taxon>Ascomycota</taxon>
        <taxon>Pezizomycotina</taxon>
        <taxon>Leotiomycetes</taxon>
        <taxon>Helotiales</taxon>
        <taxon>Dermateaceae</taxon>
        <taxon>Coleophoma</taxon>
    </lineage>
</organism>
<reference evidence="5 6" key="1">
    <citation type="journal article" date="2018" name="IMA Fungus">
        <title>IMA Genome-F 9: Draft genome sequence of Annulohypoxylon stygium, Aspergillus mulundensis, Berkeleyomyces basicola (syn. Thielaviopsis basicola), Ceratocystis smalleyi, two Cercospora beticola strains, Coleophoma cylindrospora, Fusarium fracticaudum, Phialophora cf. hyalina, and Morchella septimelata.</title>
        <authorList>
            <person name="Wingfield B.D."/>
            <person name="Bills G.F."/>
            <person name="Dong Y."/>
            <person name="Huang W."/>
            <person name="Nel W.J."/>
            <person name="Swalarsk-Parry B.S."/>
            <person name="Vaghefi N."/>
            <person name="Wilken P.M."/>
            <person name="An Z."/>
            <person name="de Beer Z.W."/>
            <person name="De Vos L."/>
            <person name="Chen L."/>
            <person name="Duong T.A."/>
            <person name="Gao Y."/>
            <person name="Hammerbacher A."/>
            <person name="Kikkert J.R."/>
            <person name="Li Y."/>
            <person name="Li H."/>
            <person name="Li K."/>
            <person name="Li Q."/>
            <person name="Liu X."/>
            <person name="Ma X."/>
            <person name="Naidoo K."/>
            <person name="Pethybridge S.J."/>
            <person name="Sun J."/>
            <person name="Steenkamp E.T."/>
            <person name="van der Nest M.A."/>
            <person name="van Wyk S."/>
            <person name="Wingfield M.J."/>
            <person name="Xiong C."/>
            <person name="Yue Q."/>
            <person name="Zhang X."/>
        </authorList>
    </citation>
    <scope>NUCLEOTIDE SEQUENCE [LARGE SCALE GENOMIC DNA]</scope>
    <source>
        <strain evidence="5 6">BP6252</strain>
    </source>
</reference>
<dbReference type="PANTHER" id="PTHR43792">
    <property type="entry name" value="GNAT FAMILY, PUTATIVE (AFU_ORTHOLOGUE AFUA_3G00765)-RELATED-RELATED"/>
    <property type="match status" value="1"/>
</dbReference>
<proteinExistence type="inferred from homology"/>
<gene>
    <name evidence="5" type="ORF">BP6252_03007</name>
</gene>
<dbReference type="Pfam" id="PF13302">
    <property type="entry name" value="Acetyltransf_3"/>
    <property type="match status" value="1"/>
</dbReference>
<evidence type="ECO:0000313" key="6">
    <source>
        <dbReference type="Proteomes" id="UP000256645"/>
    </source>
</evidence>